<dbReference type="Proteomes" id="UP000078316">
    <property type="component" value="Unassembled WGS sequence"/>
</dbReference>
<dbReference type="OrthoDB" id="8003345at2"/>
<proteinExistence type="predicted"/>
<sequence length="103" mass="11260">MSHHDGTRLFTRIARQGSRQGSNQESREAARQGSRQAVSRTVRPPGGMRAPADLLAEHLIEAYRHAAACEDPVALDLIRLALGHVGRTYPPSDMIAAEEGHRP</sequence>
<evidence type="ECO:0000313" key="3">
    <source>
        <dbReference type="Proteomes" id="UP000078316"/>
    </source>
</evidence>
<organism evidence="2 3">
    <name type="scientific">Methylobacterium platani</name>
    <dbReference type="NCBI Taxonomy" id="427683"/>
    <lineage>
        <taxon>Bacteria</taxon>
        <taxon>Pseudomonadati</taxon>
        <taxon>Pseudomonadota</taxon>
        <taxon>Alphaproteobacteria</taxon>
        <taxon>Hyphomicrobiales</taxon>
        <taxon>Methylobacteriaceae</taxon>
        <taxon>Methylobacterium</taxon>
    </lineage>
</organism>
<name>A0A179RZ89_9HYPH</name>
<accession>A0A179RZ89</accession>
<reference evidence="2 3" key="1">
    <citation type="submission" date="2016-04" db="EMBL/GenBank/DDBJ databases">
        <authorList>
            <person name="Evans L.H."/>
            <person name="Alamgir A."/>
            <person name="Owens N."/>
            <person name="Weber N.D."/>
            <person name="Virtaneva K."/>
            <person name="Barbian K."/>
            <person name="Babar A."/>
            <person name="Rosenke K."/>
        </authorList>
    </citation>
    <scope>NUCLEOTIDE SEQUENCE [LARGE SCALE GENOMIC DNA]</scope>
    <source>
        <strain evidence="2 3">PMB02</strain>
    </source>
</reference>
<dbReference type="EMBL" id="LWHQ01000069">
    <property type="protein sequence ID" value="OAS17280.1"/>
    <property type="molecule type" value="Genomic_DNA"/>
</dbReference>
<comment type="caution">
    <text evidence="2">The sequence shown here is derived from an EMBL/GenBank/DDBJ whole genome shotgun (WGS) entry which is preliminary data.</text>
</comment>
<gene>
    <name evidence="2" type="ORF">A5481_27540</name>
</gene>
<dbReference type="STRING" id="427683.A5481_27540"/>
<evidence type="ECO:0000313" key="2">
    <source>
        <dbReference type="EMBL" id="OAS17280.1"/>
    </source>
</evidence>
<evidence type="ECO:0000256" key="1">
    <source>
        <dbReference type="SAM" id="MobiDB-lite"/>
    </source>
</evidence>
<dbReference type="RefSeq" id="WP_064504433.1">
    <property type="nucleotide sequence ID" value="NZ_LWHQ01000069.1"/>
</dbReference>
<dbReference type="AlphaFoldDB" id="A0A179RZ89"/>
<feature type="region of interest" description="Disordered" evidence="1">
    <location>
        <begin position="1"/>
        <end position="49"/>
    </location>
</feature>
<protein>
    <submittedName>
        <fullName evidence="2">Uncharacterized protein</fullName>
    </submittedName>
</protein>